<reference evidence="1" key="2">
    <citation type="journal article" date="2015" name="Data Brief">
        <title>Shoot transcriptome of the giant reed, Arundo donax.</title>
        <authorList>
            <person name="Barrero R.A."/>
            <person name="Guerrero F.D."/>
            <person name="Moolhuijzen P."/>
            <person name="Goolsby J.A."/>
            <person name="Tidwell J."/>
            <person name="Bellgard S.E."/>
            <person name="Bellgard M.I."/>
        </authorList>
    </citation>
    <scope>NUCLEOTIDE SEQUENCE</scope>
    <source>
        <tissue evidence="1">Shoot tissue taken approximately 20 cm above the soil surface</tissue>
    </source>
</reference>
<dbReference type="AlphaFoldDB" id="A0A0A9H6Q2"/>
<protein>
    <submittedName>
        <fullName evidence="1">Uncharacterized protein</fullName>
    </submittedName>
</protein>
<name>A0A0A9H6Q2_ARUDO</name>
<proteinExistence type="predicted"/>
<evidence type="ECO:0000313" key="1">
    <source>
        <dbReference type="EMBL" id="JAE32895.1"/>
    </source>
</evidence>
<sequence>MESSKNKRKVIKRAMSVHLFIPLLQPVSAVTNGSFTFHSVDGFVVKVG</sequence>
<reference evidence="1" key="1">
    <citation type="submission" date="2014-09" db="EMBL/GenBank/DDBJ databases">
        <authorList>
            <person name="Magalhaes I.L.F."/>
            <person name="Oliveira U."/>
            <person name="Santos F.R."/>
            <person name="Vidigal T.H.D.A."/>
            <person name="Brescovit A.D."/>
            <person name="Santos A.J."/>
        </authorList>
    </citation>
    <scope>NUCLEOTIDE SEQUENCE</scope>
    <source>
        <tissue evidence="1">Shoot tissue taken approximately 20 cm above the soil surface</tissue>
    </source>
</reference>
<dbReference type="EMBL" id="GBRH01165001">
    <property type="protein sequence ID" value="JAE32895.1"/>
    <property type="molecule type" value="Transcribed_RNA"/>
</dbReference>
<organism evidence="1">
    <name type="scientific">Arundo donax</name>
    <name type="common">Giant reed</name>
    <name type="synonym">Donax arundinaceus</name>
    <dbReference type="NCBI Taxonomy" id="35708"/>
    <lineage>
        <taxon>Eukaryota</taxon>
        <taxon>Viridiplantae</taxon>
        <taxon>Streptophyta</taxon>
        <taxon>Embryophyta</taxon>
        <taxon>Tracheophyta</taxon>
        <taxon>Spermatophyta</taxon>
        <taxon>Magnoliopsida</taxon>
        <taxon>Liliopsida</taxon>
        <taxon>Poales</taxon>
        <taxon>Poaceae</taxon>
        <taxon>PACMAD clade</taxon>
        <taxon>Arundinoideae</taxon>
        <taxon>Arundineae</taxon>
        <taxon>Arundo</taxon>
    </lineage>
</organism>
<accession>A0A0A9H6Q2</accession>